<evidence type="ECO:0000256" key="4">
    <source>
        <dbReference type="ARBA" id="ARBA00022827"/>
    </source>
</evidence>
<dbReference type="PANTHER" id="PTHR42803">
    <property type="entry name" value="ACYL-COA DEHYDROGENASE"/>
    <property type="match status" value="1"/>
</dbReference>
<comment type="similarity">
    <text evidence="2">Belongs to the acyl-CoA dehydrogenase family.</text>
</comment>
<comment type="caution">
    <text evidence="8">The sequence shown here is derived from an EMBL/GenBank/DDBJ whole genome shotgun (WGS) entry which is preliminary data.</text>
</comment>
<comment type="cofactor">
    <cofactor evidence="1">
        <name>FAD</name>
        <dbReference type="ChEBI" id="CHEBI:57692"/>
    </cofactor>
</comment>
<dbReference type="Pfam" id="PF00441">
    <property type="entry name" value="Acyl-CoA_dh_1"/>
    <property type="match status" value="1"/>
</dbReference>
<protein>
    <submittedName>
        <fullName evidence="8">Alkylation response protein AidB-like acyl-CoA dehydrogenase</fullName>
    </submittedName>
</protein>
<dbReference type="PANTHER" id="PTHR42803:SF1">
    <property type="entry name" value="BROAD-SPECIFICITY LINEAR ACYL-COA DEHYDROGENASE FADE5"/>
    <property type="match status" value="1"/>
</dbReference>
<accession>A0A318H331</accession>
<dbReference type="SUPFAM" id="SSF56645">
    <property type="entry name" value="Acyl-CoA dehydrogenase NM domain-like"/>
    <property type="match status" value="1"/>
</dbReference>
<proteinExistence type="inferred from homology"/>
<dbReference type="InterPro" id="IPR052166">
    <property type="entry name" value="Diverse_Acyl-CoA_DH"/>
</dbReference>
<dbReference type="GO" id="GO:0050660">
    <property type="term" value="F:flavin adenine dinucleotide binding"/>
    <property type="evidence" value="ECO:0007669"/>
    <property type="project" value="InterPro"/>
</dbReference>
<dbReference type="RefSeq" id="WP_110400032.1">
    <property type="nucleotide sequence ID" value="NZ_QJJS01000004.1"/>
</dbReference>
<dbReference type="AlphaFoldDB" id="A0A318H331"/>
<keyword evidence="3" id="KW-0285">Flavoprotein</keyword>
<feature type="domain" description="Acyl-CoA dehydrogenase/oxidase C-terminal" evidence="5">
    <location>
        <begin position="288"/>
        <end position="461"/>
    </location>
</feature>
<feature type="domain" description="Acyl-CoA oxidase/dehydrogenase middle" evidence="6">
    <location>
        <begin position="167"/>
        <end position="278"/>
    </location>
</feature>
<dbReference type="InterPro" id="IPR009075">
    <property type="entry name" value="AcylCo_DH/oxidase_C"/>
</dbReference>
<dbReference type="InterPro" id="IPR037069">
    <property type="entry name" value="AcylCoA_DH/ox_N_sf"/>
</dbReference>
<dbReference type="InterPro" id="IPR013786">
    <property type="entry name" value="AcylCoA_DH/ox_N"/>
</dbReference>
<dbReference type="Pfam" id="PF02771">
    <property type="entry name" value="Acyl-CoA_dh_N"/>
    <property type="match status" value="1"/>
</dbReference>
<evidence type="ECO:0000256" key="2">
    <source>
        <dbReference type="ARBA" id="ARBA00009347"/>
    </source>
</evidence>
<evidence type="ECO:0000259" key="7">
    <source>
        <dbReference type="Pfam" id="PF02771"/>
    </source>
</evidence>
<evidence type="ECO:0000259" key="6">
    <source>
        <dbReference type="Pfam" id="PF02770"/>
    </source>
</evidence>
<reference evidence="8 9" key="1">
    <citation type="submission" date="2018-05" db="EMBL/GenBank/DDBJ databases">
        <title>Genomic Encyclopedia of Type Strains, Phase IV (KMG-IV): sequencing the most valuable type-strain genomes for metagenomic binning, comparative biology and taxonomic classification.</title>
        <authorList>
            <person name="Goeker M."/>
        </authorList>
    </citation>
    <scope>NUCLEOTIDE SEQUENCE [LARGE SCALE GENOMIC DNA]</scope>
    <source>
        <strain evidence="8 9">DSM 566</strain>
    </source>
</reference>
<sequence length="596" mass="64109">MSQASTGYVPPLEDMHFVIEQVLRAPQAWSHQGAHADLDAATAREILEAGAAFAVEVLAPLNGPADLEGCHWSPEAVRTPAGFPQAWRQFVDGGWPALACDPAVGGQGLPQLLDAALSEMLVSANHAWTMYAGLLHGAYEVLRHHASPALQQRYLPEVVSGRWLATMNLTEPQAGSDLGLLRSRAVPVDPAAPMASGAAVRVSGQKIFISGGDQDLTDNIVHLVLARLPEAAPGTRGLSLFLVPKCLPDGRRNAVHCDGIEKKMGLKGSATCQMRFEQAEGWLLGEPGGGLAAMFLMMNSARLHVGLQGLGHLEAASARARAYALERTQLRAPCRPPGAPEGPADVIAWHPAMRRVLLALQARTEGARVLAYWCAQLLDEQAQHPDATRRADAAELVGLLTPVVKAFLTDLGHRGADDALGVLGGYGYIHDYGIEQHVRDSRVARLYEGTNEIQAIDLVMRKLLGRPRGLTLLLEELERTAAACRADAALLDTGRVLQQQIDLLGAGVQALREARQADAEAPLRVADDVMDGVGHVMLAWAWARIDLAAGQPGVAPALAERKRLVARHGLEHLLDASAHRWQRVRQWARPLPWVPA</sequence>
<name>A0A318H331_9BURK</name>
<dbReference type="SUPFAM" id="SSF47203">
    <property type="entry name" value="Acyl-CoA dehydrogenase C-terminal domain-like"/>
    <property type="match status" value="1"/>
</dbReference>
<dbReference type="InterPro" id="IPR036250">
    <property type="entry name" value="AcylCo_DH-like_C"/>
</dbReference>
<dbReference type="Pfam" id="PF02770">
    <property type="entry name" value="Acyl-CoA_dh_M"/>
    <property type="match status" value="1"/>
</dbReference>
<dbReference type="InterPro" id="IPR046373">
    <property type="entry name" value="Acyl-CoA_Oxase/DH_mid-dom_sf"/>
</dbReference>
<evidence type="ECO:0000259" key="5">
    <source>
        <dbReference type="Pfam" id="PF00441"/>
    </source>
</evidence>
<organism evidence="8 9">
    <name type="scientific">Sphaerotilus hippei</name>
    <dbReference type="NCBI Taxonomy" id="744406"/>
    <lineage>
        <taxon>Bacteria</taxon>
        <taxon>Pseudomonadati</taxon>
        <taxon>Pseudomonadota</taxon>
        <taxon>Betaproteobacteria</taxon>
        <taxon>Burkholderiales</taxon>
        <taxon>Sphaerotilaceae</taxon>
        <taxon>Sphaerotilus</taxon>
    </lineage>
</organism>
<dbReference type="Gene3D" id="1.20.140.10">
    <property type="entry name" value="Butyryl-CoA Dehydrogenase, subunit A, domain 3"/>
    <property type="match status" value="1"/>
</dbReference>
<keyword evidence="4" id="KW-0274">FAD</keyword>
<dbReference type="GO" id="GO:0016627">
    <property type="term" value="F:oxidoreductase activity, acting on the CH-CH group of donors"/>
    <property type="evidence" value="ECO:0007669"/>
    <property type="project" value="InterPro"/>
</dbReference>
<feature type="domain" description="Acyl-CoA dehydrogenase/oxidase N-terminal" evidence="7">
    <location>
        <begin position="45"/>
        <end position="161"/>
    </location>
</feature>
<dbReference type="OrthoDB" id="9764895at2"/>
<dbReference type="InterPro" id="IPR006091">
    <property type="entry name" value="Acyl-CoA_Oxase/DH_mid-dom"/>
</dbReference>
<gene>
    <name evidence="8" type="ORF">C7444_104256</name>
</gene>
<dbReference type="InterPro" id="IPR009100">
    <property type="entry name" value="AcylCoA_DH/oxidase_NM_dom_sf"/>
</dbReference>
<dbReference type="Proteomes" id="UP000247811">
    <property type="component" value="Unassembled WGS sequence"/>
</dbReference>
<evidence type="ECO:0000256" key="1">
    <source>
        <dbReference type="ARBA" id="ARBA00001974"/>
    </source>
</evidence>
<evidence type="ECO:0000256" key="3">
    <source>
        <dbReference type="ARBA" id="ARBA00022630"/>
    </source>
</evidence>
<evidence type="ECO:0000313" key="9">
    <source>
        <dbReference type="Proteomes" id="UP000247811"/>
    </source>
</evidence>
<dbReference type="EMBL" id="QJJS01000004">
    <property type="protein sequence ID" value="PXW97653.1"/>
    <property type="molecule type" value="Genomic_DNA"/>
</dbReference>
<dbReference type="Gene3D" id="2.40.110.10">
    <property type="entry name" value="Butyryl-CoA Dehydrogenase, subunit A, domain 2"/>
    <property type="match status" value="1"/>
</dbReference>
<dbReference type="Gene3D" id="1.10.540.10">
    <property type="entry name" value="Acyl-CoA dehydrogenase/oxidase, N-terminal domain"/>
    <property type="match status" value="1"/>
</dbReference>
<keyword evidence="9" id="KW-1185">Reference proteome</keyword>
<evidence type="ECO:0000313" key="8">
    <source>
        <dbReference type="EMBL" id="PXW97653.1"/>
    </source>
</evidence>